<feature type="transmembrane region" description="Helical" evidence="4">
    <location>
        <begin position="6"/>
        <end position="28"/>
    </location>
</feature>
<gene>
    <name evidence="7" type="ORF">A2527_04710</name>
</gene>
<dbReference type="PRINTS" id="PR00260">
    <property type="entry name" value="CHEMTRNSDUCR"/>
</dbReference>
<reference evidence="7 8" key="1">
    <citation type="journal article" date="2016" name="Nat. Commun.">
        <title>Thousands of microbial genomes shed light on interconnected biogeochemical processes in an aquifer system.</title>
        <authorList>
            <person name="Anantharaman K."/>
            <person name="Brown C.T."/>
            <person name="Hug L.A."/>
            <person name="Sharon I."/>
            <person name="Castelle C.J."/>
            <person name="Probst A.J."/>
            <person name="Thomas B.C."/>
            <person name="Singh A."/>
            <person name="Wilkins M.J."/>
            <person name="Karaoz U."/>
            <person name="Brodie E.L."/>
            <person name="Williams K.H."/>
            <person name="Hubbard S.S."/>
            <person name="Banfield J.F."/>
        </authorList>
    </citation>
    <scope>NUCLEOTIDE SEQUENCE [LARGE SCALE GENOMIC DNA]</scope>
</reference>
<evidence type="ECO:0000313" key="7">
    <source>
        <dbReference type="EMBL" id="OGG93527.1"/>
    </source>
</evidence>
<dbReference type="InterPro" id="IPR051310">
    <property type="entry name" value="MCP_chemotaxis"/>
</dbReference>
<dbReference type="Pfam" id="PF00015">
    <property type="entry name" value="MCPsignal"/>
    <property type="match status" value="1"/>
</dbReference>
<keyword evidence="4" id="KW-1133">Transmembrane helix</keyword>
<dbReference type="GO" id="GO:0006935">
    <property type="term" value="P:chemotaxis"/>
    <property type="evidence" value="ECO:0007669"/>
    <property type="project" value="UniProtKB-KW"/>
</dbReference>
<protein>
    <recommendedName>
        <fullName evidence="9">Chemotaxis protein</fullName>
    </recommendedName>
</protein>
<dbReference type="Proteomes" id="UP000178449">
    <property type="component" value="Unassembled WGS sequence"/>
</dbReference>
<dbReference type="Gene3D" id="3.30.450.290">
    <property type="match status" value="1"/>
</dbReference>
<dbReference type="PANTHER" id="PTHR43531">
    <property type="entry name" value="PROTEIN ICFG"/>
    <property type="match status" value="1"/>
</dbReference>
<keyword evidence="4" id="KW-0812">Transmembrane</keyword>
<keyword evidence="1" id="KW-0145">Chemotaxis</keyword>
<evidence type="ECO:0000259" key="5">
    <source>
        <dbReference type="PROSITE" id="PS50111"/>
    </source>
</evidence>
<evidence type="ECO:0008006" key="9">
    <source>
        <dbReference type="Google" id="ProtNLM"/>
    </source>
</evidence>
<dbReference type="PROSITE" id="PS50885">
    <property type="entry name" value="HAMP"/>
    <property type="match status" value="1"/>
</dbReference>
<dbReference type="AlphaFoldDB" id="A0A1F6G5Y4"/>
<evidence type="ECO:0000256" key="1">
    <source>
        <dbReference type="ARBA" id="ARBA00022500"/>
    </source>
</evidence>
<evidence type="ECO:0000259" key="6">
    <source>
        <dbReference type="PROSITE" id="PS50885"/>
    </source>
</evidence>
<dbReference type="SMART" id="SM00283">
    <property type="entry name" value="MA"/>
    <property type="match status" value="1"/>
</dbReference>
<dbReference type="InterPro" id="IPR004089">
    <property type="entry name" value="MCPsignal_dom"/>
</dbReference>
<feature type="transmembrane region" description="Helical" evidence="4">
    <location>
        <begin position="173"/>
        <end position="192"/>
    </location>
</feature>
<feature type="domain" description="HAMP" evidence="6">
    <location>
        <begin position="194"/>
        <end position="248"/>
    </location>
</feature>
<sequence>MKLKVKTIIGTASGLTLFGVAGIIALYATGNRIAALQSEETLRMFSESAFQTLVTSMNFGSADANDEALAKARKIEGVEKLEVLRGQSIIDFSGHGELSKDPVVSEVFRLGNTKMIESHDGKHLVRILKPFKASEQCLACHANAQANEIMGVMDLTISREASDDMLNSAVRRMALGALVVVLICGAVLSWLVQRGIIGPVQGLLSMLNDMAQGGGDLTQRLPVVTNDELGELGNSFNRFVGNLGEMIKDSQNSSAEIAQQLNEMITYFKETSGAIQEIDLAVKEQDGILKTLSQYAGALEAAIKGVQETVSATVSFAETNKQGTLKGKQAVKVVSEIIGEINKSGKAVFASMAEIEGIASKTNLLSLNAAIEAAKAGEFGKGFAVVAQEVRTLADQSNRSTQKIGQLTERNTQQLESSDKAAQDLNQIFSEIEQNAGRVSTSLAGIAKTTQGQATQVNQTAHGVEQVLELSAQVMELCEKLNNCSSNLLNLRVGIERNTRRLTDVMERFKV</sequence>
<proteinExistence type="inferred from homology"/>
<dbReference type="PROSITE" id="PS50111">
    <property type="entry name" value="CHEMOTAXIS_TRANSDUC_2"/>
    <property type="match status" value="1"/>
</dbReference>
<keyword evidence="3" id="KW-0807">Transducer</keyword>
<accession>A0A1F6G5Y4</accession>
<name>A0A1F6G5Y4_9PROT</name>
<dbReference type="Gene3D" id="1.10.287.950">
    <property type="entry name" value="Methyl-accepting chemotaxis protein"/>
    <property type="match status" value="1"/>
</dbReference>
<dbReference type="GO" id="GO:0004888">
    <property type="term" value="F:transmembrane signaling receptor activity"/>
    <property type="evidence" value="ECO:0007669"/>
    <property type="project" value="InterPro"/>
</dbReference>
<dbReference type="GO" id="GO:0007165">
    <property type="term" value="P:signal transduction"/>
    <property type="evidence" value="ECO:0007669"/>
    <property type="project" value="UniProtKB-KW"/>
</dbReference>
<evidence type="ECO:0000256" key="2">
    <source>
        <dbReference type="ARBA" id="ARBA00029447"/>
    </source>
</evidence>
<comment type="caution">
    <text evidence="7">The sequence shown here is derived from an EMBL/GenBank/DDBJ whole genome shotgun (WGS) entry which is preliminary data.</text>
</comment>
<dbReference type="SUPFAM" id="SSF58104">
    <property type="entry name" value="Methyl-accepting chemotaxis protein (MCP) signaling domain"/>
    <property type="match status" value="1"/>
</dbReference>
<evidence type="ECO:0000256" key="3">
    <source>
        <dbReference type="PROSITE-ProRule" id="PRU00284"/>
    </source>
</evidence>
<keyword evidence="4" id="KW-0472">Membrane</keyword>
<comment type="similarity">
    <text evidence="2">Belongs to the methyl-accepting chemotaxis (MCP) protein family.</text>
</comment>
<dbReference type="PANTHER" id="PTHR43531:SF11">
    <property type="entry name" value="METHYL-ACCEPTING CHEMOTAXIS PROTEIN 3"/>
    <property type="match status" value="1"/>
</dbReference>
<dbReference type="GO" id="GO:0005886">
    <property type="term" value="C:plasma membrane"/>
    <property type="evidence" value="ECO:0007669"/>
    <property type="project" value="TreeGrafter"/>
</dbReference>
<dbReference type="InterPro" id="IPR003660">
    <property type="entry name" value="HAMP_dom"/>
</dbReference>
<dbReference type="Pfam" id="PF00672">
    <property type="entry name" value="HAMP"/>
    <property type="match status" value="1"/>
</dbReference>
<dbReference type="STRING" id="1817772.A2527_04710"/>
<feature type="domain" description="Methyl-accepting transducer" evidence="5">
    <location>
        <begin position="260"/>
        <end position="482"/>
    </location>
</feature>
<evidence type="ECO:0000313" key="8">
    <source>
        <dbReference type="Proteomes" id="UP000178449"/>
    </source>
</evidence>
<dbReference type="InterPro" id="IPR004090">
    <property type="entry name" value="Chemotax_Me-accpt_rcpt"/>
</dbReference>
<organism evidence="7 8">
    <name type="scientific">Candidatus Lambdaproteobacteria bacterium RIFOXYD2_FULL_50_16</name>
    <dbReference type="NCBI Taxonomy" id="1817772"/>
    <lineage>
        <taxon>Bacteria</taxon>
        <taxon>Pseudomonadati</taxon>
        <taxon>Pseudomonadota</taxon>
        <taxon>Candidatus Lambdaproteobacteria</taxon>
    </lineage>
</organism>
<dbReference type="CDD" id="cd06225">
    <property type="entry name" value="HAMP"/>
    <property type="match status" value="1"/>
</dbReference>
<dbReference type="EMBL" id="MFNE01000048">
    <property type="protein sequence ID" value="OGG93527.1"/>
    <property type="molecule type" value="Genomic_DNA"/>
</dbReference>
<evidence type="ECO:0000256" key="4">
    <source>
        <dbReference type="SAM" id="Phobius"/>
    </source>
</evidence>
<dbReference type="SMART" id="SM00304">
    <property type="entry name" value="HAMP"/>
    <property type="match status" value="1"/>
</dbReference>